<dbReference type="SUPFAM" id="SSF55729">
    <property type="entry name" value="Acyl-CoA N-acyltransferases (Nat)"/>
    <property type="match status" value="1"/>
</dbReference>
<reference evidence="2" key="1">
    <citation type="submission" date="2013-08" db="EMBL/GenBank/DDBJ databases">
        <authorList>
            <person name="Mendez C."/>
            <person name="Richter M."/>
            <person name="Ferrer M."/>
            <person name="Sanchez J."/>
        </authorList>
    </citation>
    <scope>NUCLEOTIDE SEQUENCE</scope>
</reference>
<accession>T0Z396</accession>
<dbReference type="Pfam" id="PF00583">
    <property type="entry name" value="Acetyltransf_1"/>
    <property type="match status" value="1"/>
</dbReference>
<keyword evidence="2" id="KW-0808">Transferase</keyword>
<name>T0Z396_9ZZZZ</name>
<proteinExistence type="predicted"/>
<evidence type="ECO:0000259" key="1">
    <source>
        <dbReference type="PROSITE" id="PS51186"/>
    </source>
</evidence>
<reference evidence="2" key="2">
    <citation type="journal article" date="2014" name="ISME J.">
        <title>Microbial stratification in low pH oxic and suboxic macroscopic growths along an acid mine drainage.</title>
        <authorList>
            <person name="Mendez-Garcia C."/>
            <person name="Mesa V."/>
            <person name="Sprenger R.R."/>
            <person name="Richter M."/>
            <person name="Diez M.S."/>
            <person name="Solano J."/>
            <person name="Bargiela R."/>
            <person name="Golyshina O.V."/>
            <person name="Manteca A."/>
            <person name="Ramos J.L."/>
            <person name="Gallego J.R."/>
            <person name="Llorente I."/>
            <person name="Martins Dos Santos V.A."/>
            <person name="Jensen O.N."/>
            <person name="Pelaez A.I."/>
            <person name="Sanchez J."/>
            <person name="Ferrer M."/>
        </authorList>
    </citation>
    <scope>NUCLEOTIDE SEQUENCE</scope>
</reference>
<dbReference type="CDD" id="cd04301">
    <property type="entry name" value="NAT_SF"/>
    <property type="match status" value="1"/>
</dbReference>
<gene>
    <name evidence="2" type="ORF">B1A_17128</name>
</gene>
<evidence type="ECO:0000313" key="2">
    <source>
        <dbReference type="EMBL" id="EQD38772.1"/>
    </source>
</evidence>
<dbReference type="EMBL" id="AUZX01012587">
    <property type="protein sequence ID" value="EQD38772.1"/>
    <property type="molecule type" value="Genomic_DNA"/>
</dbReference>
<dbReference type="Gene3D" id="3.40.630.30">
    <property type="match status" value="1"/>
</dbReference>
<comment type="caution">
    <text evidence="2">The sequence shown here is derived from an EMBL/GenBank/DDBJ whole genome shotgun (WGS) entry which is preliminary data.</text>
</comment>
<protein>
    <submittedName>
        <fullName evidence="2">GCN5-related N-acetyltransferase domain protein</fullName>
    </submittedName>
</protein>
<dbReference type="PANTHER" id="PTHR43415:SF3">
    <property type="entry name" value="GNAT-FAMILY ACETYLTRANSFERASE"/>
    <property type="match status" value="1"/>
</dbReference>
<organism evidence="2">
    <name type="scientific">mine drainage metagenome</name>
    <dbReference type="NCBI Taxonomy" id="410659"/>
    <lineage>
        <taxon>unclassified sequences</taxon>
        <taxon>metagenomes</taxon>
        <taxon>ecological metagenomes</taxon>
    </lineage>
</organism>
<dbReference type="InterPro" id="IPR000182">
    <property type="entry name" value="GNAT_dom"/>
</dbReference>
<dbReference type="PANTHER" id="PTHR43415">
    <property type="entry name" value="SPERMIDINE N(1)-ACETYLTRANSFERASE"/>
    <property type="match status" value="1"/>
</dbReference>
<dbReference type="PROSITE" id="PS51186">
    <property type="entry name" value="GNAT"/>
    <property type="match status" value="1"/>
</dbReference>
<feature type="domain" description="N-acetyltransferase" evidence="1">
    <location>
        <begin position="1"/>
        <end position="91"/>
    </location>
</feature>
<dbReference type="GO" id="GO:0016747">
    <property type="term" value="F:acyltransferase activity, transferring groups other than amino-acyl groups"/>
    <property type="evidence" value="ECO:0007669"/>
    <property type="project" value="InterPro"/>
</dbReference>
<dbReference type="InterPro" id="IPR016181">
    <property type="entry name" value="Acyl_CoA_acyltransferase"/>
</dbReference>
<sequence length="91" mass="10676">MYKKTRHTASLGIAIKKGHREKGIGTTMIIKAIEWCKFNNIKKLNLEVFSSNFRAIRLYKKHGFVIEGRKKMQFNIDGKYVDDVFMTYTID</sequence>
<dbReference type="AlphaFoldDB" id="T0Z396"/>